<dbReference type="SUPFAM" id="SSF52200">
    <property type="entry name" value="Toll/Interleukin receptor TIR domain"/>
    <property type="match status" value="1"/>
</dbReference>
<dbReference type="Gene3D" id="3.40.50.10140">
    <property type="entry name" value="Toll/interleukin-1 receptor homology (TIR) domain"/>
    <property type="match status" value="1"/>
</dbReference>
<comment type="caution">
    <text evidence="1">The sequence shown here is derived from an EMBL/GenBank/DDBJ whole genome shotgun (WGS) entry which is preliminary data.</text>
</comment>
<name>A0ABW8L7D5_9GAMM</name>
<evidence type="ECO:0000313" key="1">
    <source>
        <dbReference type="EMBL" id="MFK4000827.1"/>
    </source>
</evidence>
<proteinExistence type="predicted"/>
<protein>
    <submittedName>
        <fullName evidence="1">Toll-Interleukin receptor</fullName>
    </submittedName>
</protein>
<dbReference type="EMBL" id="JBJDPD010000006">
    <property type="protein sequence ID" value="MFK4000827.1"/>
    <property type="molecule type" value="Genomic_DNA"/>
</dbReference>
<gene>
    <name evidence="1" type="ORF">ACI2I3_05685</name>
</gene>
<evidence type="ECO:0000313" key="2">
    <source>
        <dbReference type="Proteomes" id="UP001620234"/>
    </source>
</evidence>
<organism evidence="1 2">
    <name type="scientific">Psychrobacter namhaensis</name>
    <dbReference type="NCBI Taxonomy" id="292734"/>
    <lineage>
        <taxon>Bacteria</taxon>
        <taxon>Pseudomonadati</taxon>
        <taxon>Pseudomonadota</taxon>
        <taxon>Gammaproteobacteria</taxon>
        <taxon>Moraxellales</taxon>
        <taxon>Moraxellaceae</taxon>
        <taxon>Psychrobacter</taxon>
    </lineage>
</organism>
<reference evidence="1 2" key="1">
    <citation type="submission" date="2024-11" db="EMBL/GenBank/DDBJ databases">
        <title>The Natural Products Discovery Center: Release of the First 8490 Sequenced Strains for Exploring Actinobacteria Biosynthetic Diversity.</title>
        <authorList>
            <person name="Kalkreuter E."/>
            <person name="Kautsar S.A."/>
            <person name="Yang D."/>
            <person name="Bader C.D."/>
            <person name="Teijaro C.N."/>
            <person name="Fluegel L."/>
            <person name="Davis C.M."/>
            <person name="Simpson J.R."/>
            <person name="Lauterbach L."/>
            <person name="Steele A.D."/>
            <person name="Gui C."/>
            <person name="Meng S."/>
            <person name="Li G."/>
            <person name="Viehrig K."/>
            <person name="Ye F."/>
            <person name="Su P."/>
            <person name="Kiefer A.F."/>
            <person name="Nichols A."/>
            <person name="Cepeda A.J."/>
            <person name="Yan W."/>
            <person name="Fan B."/>
            <person name="Jiang Y."/>
            <person name="Adhikari A."/>
            <person name="Zheng C.-J."/>
            <person name="Schuster L."/>
            <person name="Cowan T.M."/>
            <person name="Smanski M.J."/>
            <person name="Chevrette M.G."/>
            <person name="De Carvalho L.P.S."/>
            <person name="Shen B."/>
        </authorList>
    </citation>
    <scope>NUCLEOTIDE SEQUENCE [LARGE SCALE GENOMIC DNA]</scope>
    <source>
        <strain evidence="1 2">NPDC077433</strain>
    </source>
</reference>
<dbReference type="Proteomes" id="UP001620234">
    <property type="component" value="Unassembled WGS sequence"/>
</dbReference>
<sequence length="182" mass="21170">MAFLTLQEVRNKARSKTSTGLESREALNRQFQFDSISPDKTYDIFLSHAFLDAETIYGLKIILEEAKFSVYVDWYEDSHLDRGKVTKKTAEIIRKRMKSCKSLIYAITENSGDSKWMVWELGYFDGFRGKVAILGLTENSEDGFQSQEFLELYPFVERHDLGLVMKDDPTKPAKLLRDWVKF</sequence>
<accession>A0ABW8L7D5</accession>
<keyword evidence="1" id="KW-0675">Receptor</keyword>
<dbReference type="InterPro" id="IPR035897">
    <property type="entry name" value="Toll_tir_struct_dom_sf"/>
</dbReference>
<dbReference type="RefSeq" id="WP_404672022.1">
    <property type="nucleotide sequence ID" value="NZ_JBJDPD010000006.1"/>
</dbReference>
<keyword evidence="2" id="KW-1185">Reference proteome</keyword>